<comment type="caution">
    <text evidence="1">The sequence shown here is derived from an EMBL/GenBank/DDBJ whole genome shotgun (WGS) entry which is preliminary data.</text>
</comment>
<accession>A0A4Y2IWR4</accession>
<dbReference type="OrthoDB" id="6473481at2759"/>
<protein>
    <submittedName>
        <fullName evidence="1">Uncharacterized protein</fullName>
    </submittedName>
</protein>
<sequence>MDEFIVLFIWGNVEFPLYRPTPSVMLHQWNIQEKGGKKSVTPISKITPTPKGTILNLPTGTILKPQGVKKIRLKVSYARVLAADETDSITDDIPEEYSTTKSHIQNQSIPVLASKILKEALAEVSTQKFRDPLEKLPSDIRDKNQLLNDLRRQWQRTRDPEYRRKFYKIKGEVVTETEQHLLQKRLQQIESLTPESRTLLRRTQLLHKPYTIPPLRRETGSPALSPIEKAEVIADSLRKQFGPNTDSIYDNPTYRGKLKKQWRILSTLHT</sequence>
<keyword evidence="2" id="KW-1185">Reference proteome</keyword>
<gene>
    <name evidence="1" type="ORF">AVEN_44370_1</name>
</gene>
<dbReference type="AlphaFoldDB" id="A0A4Y2IWR4"/>
<dbReference type="EMBL" id="BGPR01003000">
    <property type="protein sequence ID" value="GBM82283.1"/>
    <property type="molecule type" value="Genomic_DNA"/>
</dbReference>
<proteinExistence type="predicted"/>
<evidence type="ECO:0000313" key="2">
    <source>
        <dbReference type="Proteomes" id="UP000499080"/>
    </source>
</evidence>
<evidence type="ECO:0000313" key="1">
    <source>
        <dbReference type="EMBL" id="GBM82283.1"/>
    </source>
</evidence>
<name>A0A4Y2IWR4_ARAVE</name>
<dbReference type="Proteomes" id="UP000499080">
    <property type="component" value="Unassembled WGS sequence"/>
</dbReference>
<reference evidence="1 2" key="1">
    <citation type="journal article" date="2019" name="Sci. Rep.">
        <title>Orb-weaving spider Araneus ventricosus genome elucidates the spidroin gene catalogue.</title>
        <authorList>
            <person name="Kono N."/>
            <person name="Nakamura H."/>
            <person name="Ohtoshi R."/>
            <person name="Moran D.A.P."/>
            <person name="Shinohara A."/>
            <person name="Yoshida Y."/>
            <person name="Fujiwara M."/>
            <person name="Mori M."/>
            <person name="Tomita M."/>
            <person name="Arakawa K."/>
        </authorList>
    </citation>
    <scope>NUCLEOTIDE SEQUENCE [LARGE SCALE GENOMIC DNA]</scope>
</reference>
<organism evidence="1 2">
    <name type="scientific">Araneus ventricosus</name>
    <name type="common">Orbweaver spider</name>
    <name type="synonym">Epeira ventricosa</name>
    <dbReference type="NCBI Taxonomy" id="182803"/>
    <lineage>
        <taxon>Eukaryota</taxon>
        <taxon>Metazoa</taxon>
        <taxon>Ecdysozoa</taxon>
        <taxon>Arthropoda</taxon>
        <taxon>Chelicerata</taxon>
        <taxon>Arachnida</taxon>
        <taxon>Araneae</taxon>
        <taxon>Araneomorphae</taxon>
        <taxon>Entelegynae</taxon>
        <taxon>Araneoidea</taxon>
        <taxon>Araneidae</taxon>
        <taxon>Araneus</taxon>
    </lineage>
</organism>